<feature type="domain" description="Myb-like" evidence="6">
    <location>
        <begin position="96"/>
        <end position="141"/>
    </location>
</feature>
<proteinExistence type="predicted"/>
<sequence>MEATVTCSNCIEPIATWCFQCNICCDLKLCISCFRCGAELGSHQRIHSYRIRDFNDFCHVWTGFNVFCLFCLASVYAVIDGPAVFLRDDDKFLHDPWTIKEELRLLETVEAFNLGDWQDVQRCINPKRTAEEISSHYEDCYLNGRLGKEVSNGLTYAQLTDHTSTSSCPTEVTRTDGNGYCNKYNSHDLRLLAYMPHRDDFEKEFMNDAESLISNLLFISDGRQIEHEAQLCLISMYISRLNERRKCKKLIGEYDLISQFLKEQRPCGIHNYWKYSPADVRRMKEERELKEGFRRFCQFIPASELEALISNLMKERAVKSRIEELQEYCKNGVTSLKEERAVKSRIEELQEYCKNGVTSLKGKREFDLNLTPRRRRKNRRLRFSRGQKRNVKSWLQMRHRQKRYFDPCNLFDWSFIVAVPLSKTVHSPYVSGG</sequence>
<keyword evidence="3 5" id="KW-0863">Zinc-finger</keyword>
<evidence type="ECO:0008006" key="11">
    <source>
        <dbReference type="Google" id="ProtNLM"/>
    </source>
</evidence>
<keyword evidence="4" id="KW-0862">Zinc</keyword>
<dbReference type="GO" id="GO:0006357">
    <property type="term" value="P:regulation of transcription by RNA polymerase II"/>
    <property type="evidence" value="ECO:0007669"/>
    <property type="project" value="TreeGrafter"/>
</dbReference>
<dbReference type="InterPro" id="IPR013087">
    <property type="entry name" value="Znf_C2H2_type"/>
</dbReference>
<dbReference type="GO" id="GO:0005634">
    <property type="term" value="C:nucleus"/>
    <property type="evidence" value="ECO:0007669"/>
    <property type="project" value="UniProtKB-SubCell"/>
</dbReference>
<dbReference type="Pfam" id="PF00249">
    <property type="entry name" value="Myb_DNA-binding"/>
    <property type="match status" value="1"/>
</dbReference>
<evidence type="ECO:0000256" key="4">
    <source>
        <dbReference type="ARBA" id="ARBA00022833"/>
    </source>
</evidence>
<name>A0A085LMP4_9BILA</name>
<comment type="subcellular location">
    <subcellularLocation>
        <location evidence="1">Nucleus</location>
    </subcellularLocation>
</comment>
<dbReference type="InterPro" id="IPR055141">
    <property type="entry name" value="TADA2A_B-like_dom"/>
</dbReference>
<dbReference type="Pfam" id="PF25299">
    <property type="entry name" value="ZZ_ADA2"/>
    <property type="match status" value="1"/>
</dbReference>
<dbReference type="GO" id="GO:0008270">
    <property type="term" value="F:zinc ion binding"/>
    <property type="evidence" value="ECO:0007669"/>
    <property type="project" value="UniProtKB-KW"/>
</dbReference>
<dbReference type="PROSITE" id="PS50135">
    <property type="entry name" value="ZF_ZZ_2"/>
    <property type="match status" value="1"/>
</dbReference>
<dbReference type="SUPFAM" id="SSF46689">
    <property type="entry name" value="Homeodomain-like"/>
    <property type="match status" value="1"/>
</dbReference>
<dbReference type="PROSITE" id="PS01357">
    <property type="entry name" value="ZF_ZZ_1"/>
    <property type="match status" value="1"/>
</dbReference>
<dbReference type="SUPFAM" id="SSF57850">
    <property type="entry name" value="RING/U-box"/>
    <property type="match status" value="1"/>
</dbReference>
<evidence type="ECO:0000256" key="2">
    <source>
        <dbReference type="ARBA" id="ARBA00022723"/>
    </source>
</evidence>
<evidence type="ECO:0000313" key="10">
    <source>
        <dbReference type="Proteomes" id="UP000030764"/>
    </source>
</evidence>
<keyword evidence="2" id="KW-0479">Metal-binding</keyword>
<evidence type="ECO:0000259" key="6">
    <source>
        <dbReference type="PROSITE" id="PS50090"/>
    </source>
</evidence>
<dbReference type="Pfam" id="PF22941">
    <property type="entry name" value="TADA2A-like_3rd"/>
    <property type="match status" value="1"/>
</dbReference>
<evidence type="ECO:0000256" key="3">
    <source>
        <dbReference type="ARBA" id="ARBA00022771"/>
    </source>
</evidence>
<feature type="domain" description="SANT" evidence="8">
    <location>
        <begin position="95"/>
        <end position="145"/>
    </location>
</feature>
<dbReference type="GO" id="GO:0070461">
    <property type="term" value="C:SAGA-type complex"/>
    <property type="evidence" value="ECO:0007669"/>
    <property type="project" value="UniProtKB-ARBA"/>
</dbReference>
<dbReference type="InterPro" id="IPR009057">
    <property type="entry name" value="Homeodomain-like_sf"/>
</dbReference>
<dbReference type="InterPro" id="IPR017884">
    <property type="entry name" value="SANT_dom"/>
</dbReference>
<dbReference type="GO" id="GO:0006338">
    <property type="term" value="P:chromatin remodeling"/>
    <property type="evidence" value="ECO:0007669"/>
    <property type="project" value="TreeGrafter"/>
</dbReference>
<accession>A0A085LMP4</accession>
<dbReference type="InterPro" id="IPR001005">
    <property type="entry name" value="SANT/Myb"/>
</dbReference>
<dbReference type="InterPro" id="IPR000433">
    <property type="entry name" value="Znf_ZZ"/>
</dbReference>
<dbReference type="PANTHER" id="PTHR12374">
    <property type="entry name" value="TRANSCRIPTIONAL ADAPTOR 2 ADA2 -RELATED"/>
    <property type="match status" value="1"/>
</dbReference>
<dbReference type="Gene3D" id="1.10.10.60">
    <property type="entry name" value="Homeodomain-like"/>
    <property type="match status" value="1"/>
</dbReference>
<protein>
    <recommendedName>
        <fullName evidence="11">Transcriptional adapter</fullName>
    </recommendedName>
</protein>
<dbReference type="PROSITE" id="PS50090">
    <property type="entry name" value="MYB_LIKE"/>
    <property type="match status" value="1"/>
</dbReference>
<dbReference type="Proteomes" id="UP000030764">
    <property type="component" value="Unassembled WGS sequence"/>
</dbReference>
<dbReference type="CDD" id="cd00167">
    <property type="entry name" value="SANT"/>
    <property type="match status" value="1"/>
</dbReference>
<reference evidence="9 10" key="1">
    <citation type="journal article" date="2014" name="Nat. Genet.">
        <title>Genome and transcriptome of the porcine whipworm Trichuris suis.</title>
        <authorList>
            <person name="Jex A.R."/>
            <person name="Nejsum P."/>
            <person name="Schwarz E.M."/>
            <person name="Hu L."/>
            <person name="Young N.D."/>
            <person name="Hall R.S."/>
            <person name="Korhonen P.K."/>
            <person name="Liao S."/>
            <person name="Thamsborg S."/>
            <person name="Xia J."/>
            <person name="Xu P."/>
            <person name="Wang S."/>
            <person name="Scheerlinck J.P."/>
            <person name="Hofmann A."/>
            <person name="Sternberg P.W."/>
            <person name="Wang J."/>
            <person name="Gasser R.B."/>
        </authorList>
    </citation>
    <scope>NUCLEOTIDE SEQUENCE [LARGE SCALE GENOMIC DNA]</scope>
    <source>
        <strain evidence="9">DCEP-RM93M</strain>
    </source>
</reference>
<feature type="domain" description="ZZ-type" evidence="7">
    <location>
        <begin position="2"/>
        <end position="57"/>
    </location>
</feature>
<dbReference type="PROSITE" id="PS00028">
    <property type="entry name" value="ZINC_FINGER_C2H2_1"/>
    <property type="match status" value="1"/>
</dbReference>
<dbReference type="AlphaFoldDB" id="A0A085LMP4"/>
<evidence type="ECO:0000259" key="7">
    <source>
        <dbReference type="PROSITE" id="PS50135"/>
    </source>
</evidence>
<dbReference type="GO" id="GO:0003682">
    <property type="term" value="F:chromatin binding"/>
    <property type="evidence" value="ECO:0007669"/>
    <property type="project" value="TreeGrafter"/>
</dbReference>
<evidence type="ECO:0000259" key="8">
    <source>
        <dbReference type="PROSITE" id="PS51293"/>
    </source>
</evidence>
<dbReference type="EMBL" id="KL363384">
    <property type="protein sequence ID" value="KFD46240.1"/>
    <property type="molecule type" value="Genomic_DNA"/>
</dbReference>
<dbReference type="PANTHER" id="PTHR12374:SF63">
    <property type="entry name" value="TRANSCRIPTIONAL ADAPTER 2-BETA"/>
    <property type="match status" value="1"/>
</dbReference>
<gene>
    <name evidence="9" type="ORF">M513_12883</name>
</gene>
<organism evidence="9 10">
    <name type="scientific">Trichuris suis</name>
    <name type="common">pig whipworm</name>
    <dbReference type="NCBI Taxonomy" id="68888"/>
    <lineage>
        <taxon>Eukaryota</taxon>
        <taxon>Metazoa</taxon>
        <taxon>Ecdysozoa</taxon>
        <taxon>Nematoda</taxon>
        <taxon>Enoplea</taxon>
        <taxon>Dorylaimia</taxon>
        <taxon>Trichinellida</taxon>
        <taxon>Trichuridae</taxon>
        <taxon>Trichuris</taxon>
    </lineage>
</organism>
<evidence type="ECO:0000256" key="5">
    <source>
        <dbReference type="PROSITE-ProRule" id="PRU00228"/>
    </source>
</evidence>
<evidence type="ECO:0000256" key="1">
    <source>
        <dbReference type="ARBA" id="ARBA00004123"/>
    </source>
</evidence>
<dbReference type="PROSITE" id="PS51293">
    <property type="entry name" value="SANT"/>
    <property type="match status" value="1"/>
</dbReference>
<keyword evidence="10" id="KW-1185">Reference proteome</keyword>
<dbReference type="GO" id="GO:0003713">
    <property type="term" value="F:transcription coactivator activity"/>
    <property type="evidence" value="ECO:0007669"/>
    <property type="project" value="TreeGrafter"/>
</dbReference>
<evidence type="ECO:0000313" key="9">
    <source>
        <dbReference type="EMBL" id="KFD46240.1"/>
    </source>
</evidence>